<feature type="region of interest" description="Disordered" evidence="1">
    <location>
        <begin position="46"/>
        <end position="73"/>
    </location>
</feature>
<organism evidence="3 4">
    <name type="scientific">Sutterella megalosphaeroides</name>
    <dbReference type="NCBI Taxonomy" id="2494234"/>
    <lineage>
        <taxon>Bacteria</taxon>
        <taxon>Pseudomonadati</taxon>
        <taxon>Pseudomonadota</taxon>
        <taxon>Betaproteobacteria</taxon>
        <taxon>Burkholderiales</taxon>
        <taxon>Sutterellaceae</taxon>
        <taxon>Sutterella</taxon>
    </lineage>
</organism>
<keyword evidence="4" id="KW-1185">Reference proteome</keyword>
<keyword evidence="2" id="KW-0732">Signal</keyword>
<feature type="signal peptide" evidence="2">
    <location>
        <begin position="1"/>
        <end position="19"/>
    </location>
</feature>
<name>A0A2Z6IBL7_9BURK</name>
<dbReference type="Proteomes" id="UP000271003">
    <property type="component" value="Chromosome"/>
</dbReference>
<protein>
    <recommendedName>
        <fullName evidence="5">Entericidin</fullName>
    </recommendedName>
</protein>
<evidence type="ECO:0000256" key="2">
    <source>
        <dbReference type="SAM" id="SignalP"/>
    </source>
</evidence>
<evidence type="ECO:0000313" key="4">
    <source>
        <dbReference type="Proteomes" id="UP000271003"/>
    </source>
</evidence>
<sequence>MLRKIALLFALLAALGTAGCNTVEGFGQDVKKGAAHVGEALGKAGDKISETASELGNGGNGGEKSSEQTSENR</sequence>
<evidence type="ECO:0000313" key="3">
    <source>
        <dbReference type="EMBL" id="BBF23951.1"/>
    </source>
</evidence>
<dbReference type="RefSeq" id="WP_408646486.1">
    <property type="nucleotide sequence ID" value="NZ_AP018786.1"/>
</dbReference>
<dbReference type="EMBL" id="AP018786">
    <property type="protein sequence ID" value="BBF23951.1"/>
    <property type="molecule type" value="Genomic_DNA"/>
</dbReference>
<feature type="compositionally biased region" description="Basic and acidic residues" evidence="1">
    <location>
        <begin position="64"/>
        <end position="73"/>
    </location>
</feature>
<dbReference type="AlphaFoldDB" id="A0A2Z6IBL7"/>
<gene>
    <name evidence="3" type="ORF">SUTMEG_18420</name>
</gene>
<proteinExistence type="predicted"/>
<dbReference type="KEGG" id="sutt:SUTMEG_18420"/>
<dbReference type="PROSITE" id="PS51257">
    <property type="entry name" value="PROKAR_LIPOPROTEIN"/>
    <property type="match status" value="1"/>
</dbReference>
<feature type="chain" id="PRO_5016424912" description="Entericidin" evidence="2">
    <location>
        <begin position="20"/>
        <end position="73"/>
    </location>
</feature>
<evidence type="ECO:0000256" key="1">
    <source>
        <dbReference type="SAM" id="MobiDB-lite"/>
    </source>
</evidence>
<reference evidence="3 4" key="1">
    <citation type="journal article" date="2018" name="Int. J. Syst. Evol. Microbiol.">
        <title>Mesosutterella multiformis gen. nov., sp. nov., a member of the family Sutterellaceae and Sutterella megalosphaeroides sp. nov., isolated from human faeces.</title>
        <authorList>
            <person name="Sakamoto M."/>
            <person name="Ikeyama N."/>
            <person name="Kunihiro T."/>
            <person name="Iino T."/>
            <person name="Yuki M."/>
            <person name="Ohkuma M."/>
        </authorList>
    </citation>
    <scope>NUCLEOTIDE SEQUENCE [LARGE SCALE GENOMIC DNA]</scope>
    <source>
        <strain evidence="3 4">6FBBBH3</strain>
    </source>
</reference>
<evidence type="ECO:0008006" key="5">
    <source>
        <dbReference type="Google" id="ProtNLM"/>
    </source>
</evidence>
<accession>A0A2Z6IBL7</accession>